<feature type="non-terminal residue" evidence="1">
    <location>
        <position position="1"/>
    </location>
</feature>
<dbReference type="AlphaFoldDB" id="A0AA35QQQ4"/>
<sequence>PTLTGPSVQVDRGGGRSLHTVISQNAVLLSSVTQTANTAGSDGPICRICHRRKRRRPALALRLHGHLGDRPQELPGEVAFLLQHELLRTVPHRVCRGAAAQAPDRVAEGPRPTQRNGRCSATCTFYHLCPLDTGFIPLPLPAVLRVAKDQSESPPDDPGLEEPAPCLALAALRQAPEEEGRRDDRPFFYVVPTNVPARDAERPPAHCCCFDTPPPPLCRFHPVEHLLWRFLTAARLLLRSNRCGCRISGKARESM</sequence>
<evidence type="ECO:0000313" key="1">
    <source>
        <dbReference type="EMBL" id="CAI7935409.1"/>
    </source>
</evidence>
<organism evidence="1 2">
    <name type="scientific">Podarcis lilfordi</name>
    <name type="common">Lilford's wall lizard</name>
    <dbReference type="NCBI Taxonomy" id="74358"/>
    <lineage>
        <taxon>Eukaryota</taxon>
        <taxon>Metazoa</taxon>
        <taxon>Chordata</taxon>
        <taxon>Craniata</taxon>
        <taxon>Vertebrata</taxon>
        <taxon>Euteleostomi</taxon>
        <taxon>Lepidosauria</taxon>
        <taxon>Squamata</taxon>
        <taxon>Bifurcata</taxon>
        <taxon>Unidentata</taxon>
        <taxon>Episquamata</taxon>
        <taxon>Laterata</taxon>
        <taxon>Lacertibaenia</taxon>
        <taxon>Lacertidae</taxon>
        <taxon>Podarcis</taxon>
    </lineage>
</organism>
<dbReference type="EMBL" id="CANTUW010000456">
    <property type="protein sequence ID" value="CAI7935409.1"/>
    <property type="molecule type" value="Genomic_DNA"/>
</dbReference>
<dbReference type="Proteomes" id="UP001178461">
    <property type="component" value="Unassembled WGS sequence"/>
</dbReference>
<protein>
    <submittedName>
        <fullName evidence="1">RING-CH-type domain-containing protein</fullName>
    </submittedName>
</protein>
<gene>
    <name evidence="1" type="ORF">PODLI_1B043227</name>
</gene>
<accession>A0AA35QQQ4</accession>
<proteinExistence type="predicted"/>
<feature type="non-terminal residue" evidence="1">
    <location>
        <position position="255"/>
    </location>
</feature>
<keyword evidence="2" id="KW-1185">Reference proteome</keyword>
<reference evidence="1" key="1">
    <citation type="submission" date="2022-12" db="EMBL/GenBank/DDBJ databases">
        <authorList>
            <person name="Alioto T."/>
            <person name="Alioto T."/>
            <person name="Gomez Garrido J."/>
        </authorList>
    </citation>
    <scope>NUCLEOTIDE SEQUENCE</scope>
</reference>
<evidence type="ECO:0000313" key="2">
    <source>
        <dbReference type="Proteomes" id="UP001178461"/>
    </source>
</evidence>
<comment type="caution">
    <text evidence="1">The sequence shown here is derived from an EMBL/GenBank/DDBJ whole genome shotgun (WGS) entry which is preliminary data.</text>
</comment>
<name>A0AA35QQQ4_9SAUR</name>